<organism evidence="2 3">
    <name type="scientific">Psychrobacillus vulpis</name>
    <dbReference type="NCBI Taxonomy" id="2325572"/>
    <lineage>
        <taxon>Bacteria</taxon>
        <taxon>Bacillati</taxon>
        <taxon>Bacillota</taxon>
        <taxon>Bacilli</taxon>
        <taxon>Bacillales</taxon>
        <taxon>Bacillaceae</taxon>
        <taxon>Psychrobacillus</taxon>
    </lineage>
</organism>
<dbReference type="Pfam" id="PF00583">
    <property type="entry name" value="Acetyltransf_1"/>
    <property type="match status" value="1"/>
</dbReference>
<dbReference type="InterPro" id="IPR016181">
    <property type="entry name" value="Acyl_CoA_acyltransferase"/>
</dbReference>
<dbReference type="PROSITE" id="PS51186">
    <property type="entry name" value="GNAT"/>
    <property type="match status" value="1"/>
</dbReference>
<evidence type="ECO:0000259" key="1">
    <source>
        <dbReference type="PROSITE" id="PS51186"/>
    </source>
</evidence>
<dbReference type="RefSeq" id="WP_142642944.1">
    <property type="nucleotide sequence ID" value="NZ_VDGI01000013.1"/>
</dbReference>
<dbReference type="OrthoDB" id="45853at2"/>
<dbReference type="InterPro" id="IPR000182">
    <property type="entry name" value="GNAT_dom"/>
</dbReference>
<dbReference type="EMBL" id="VDGI01000013">
    <property type="protein sequence ID" value="TQR19466.1"/>
    <property type="molecule type" value="Genomic_DNA"/>
</dbReference>
<feature type="domain" description="N-acetyltransferase" evidence="1">
    <location>
        <begin position="1"/>
        <end position="137"/>
    </location>
</feature>
<dbReference type="SUPFAM" id="SSF55729">
    <property type="entry name" value="Acyl-CoA N-acyltransferases (Nat)"/>
    <property type="match status" value="1"/>
</dbReference>
<dbReference type="Proteomes" id="UP000316626">
    <property type="component" value="Unassembled WGS sequence"/>
</dbReference>
<evidence type="ECO:0000313" key="2">
    <source>
        <dbReference type="EMBL" id="TQR19466.1"/>
    </source>
</evidence>
<name>A0A544TPT8_9BACI</name>
<dbReference type="AlphaFoldDB" id="A0A544TPT8"/>
<evidence type="ECO:0000313" key="3">
    <source>
        <dbReference type="Proteomes" id="UP000316626"/>
    </source>
</evidence>
<reference evidence="2 3" key="1">
    <citation type="submission" date="2019-06" db="EMBL/GenBank/DDBJ databases">
        <title>Psychrobacillus vulpis sp. nov., a new species isolated from feces of a red fox that inhabits in The Tablas de Daimiel Natural Park, Albacete, Spain.</title>
        <authorList>
            <person name="Rodriguez M."/>
            <person name="Reina J.C."/>
            <person name="Bejar V."/>
            <person name="Llamas I."/>
        </authorList>
    </citation>
    <scope>NUCLEOTIDE SEQUENCE [LARGE SCALE GENOMIC DNA]</scope>
    <source>
        <strain evidence="2 3">Z8</strain>
    </source>
</reference>
<protein>
    <submittedName>
        <fullName evidence="2">GNAT family N-acetyltransferase</fullName>
    </submittedName>
</protein>
<dbReference type="Gene3D" id="3.40.630.30">
    <property type="match status" value="1"/>
</dbReference>
<keyword evidence="2" id="KW-0808">Transferase</keyword>
<sequence length="137" mass="15901">MKEINTIILPLSIRELLTYATSASKIDQEYDLYLQLENRLLYGYKENEKFIGCIGFELTATNNCEIKHIAVSPLERGRGIGKWMIDNICEKYSLQLILAETDLDAVSFYRKLGFTILSLGEKYPGVERFRCEYRKTE</sequence>
<accession>A0A544TPT8</accession>
<comment type="caution">
    <text evidence="2">The sequence shown here is derived from an EMBL/GenBank/DDBJ whole genome shotgun (WGS) entry which is preliminary data.</text>
</comment>
<gene>
    <name evidence="2" type="ORF">FG384_12530</name>
</gene>
<dbReference type="CDD" id="cd04301">
    <property type="entry name" value="NAT_SF"/>
    <property type="match status" value="1"/>
</dbReference>
<dbReference type="GO" id="GO:0016747">
    <property type="term" value="F:acyltransferase activity, transferring groups other than amino-acyl groups"/>
    <property type="evidence" value="ECO:0007669"/>
    <property type="project" value="InterPro"/>
</dbReference>
<proteinExistence type="predicted"/>
<keyword evidence="3" id="KW-1185">Reference proteome</keyword>